<reference evidence="1" key="1">
    <citation type="submission" date="2022-12" db="EMBL/GenBank/DDBJ databases">
        <title>Reference genome sequencing for broad-spectrum identification of bacterial and archaeal isolates by mass spectrometry.</title>
        <authorList>
            <person name="Sekiguchi Y."/>
            <person name="Tourlousse D.M."/>
        </authorList>
    </citation>
    <scope>NUCLEOTIDE SEQUENCE</scope>
    <source>
        <strain evidence="1">14</strain>
    </source>
</reference>
<comment type="caution">
    <text evidence="1">The sequence shown here is derived from an EMBL/GenBank/DDBJ whole genome shotgun (WGS) entry which is preliminary data.</text>
</comment>
<dbReference type="RefSeq" id="WP_281885330.1">
    <property type="nucleotide sequence ID" value="NZ_BSDP01000001.1"/>
</dbReference>
<dbReference type="EMBL" id="BSDP01000001">
    <property type="protein sequence ID" value="GLI28180.1"/>
    <property type="molecule type" value="Genomic_DNA"/>
</dbReference>
<sequence length="86" mass="9766">MTDTLGSHRSHDAAALPPVGLWWPMLESELRREVLEDLDAPLREGLVRRILELCEVDGDPRALRGVRLREHDQAYIAGWSHAIGWS</sequence>
<name>A0A9W6CXK6_9MICO</name>
<proteinExistence type="predicted"/>
<keyword evidence="2" id="KW-1185">Reference proteome</keyword>
<dbReference type="AlphaFoldDB" id="A0A9W6CXK6"/>
<protein>
    <submittedName>
        <fullName evidence="1">Uncharacterized protein</fullName>
    </submittedName>
</protein>
<dbReference type="Proteomes" id="UP001144396">
    <property type="component" value="Unassembled WGS sequence"/>
</dbReference>
<evidence type="ECO:0000313" key="1">
    <source>
        <dbReference type="EMBL" id="GLI28180.1"/>
    </source>
</evidence>
<evidence type="ECO:0000313" key="2">
    <source>
        <dbReference type="Proteomes" id="UP001144396"/>
    </source>
</evidence>
<accession>A0A9W6CXK6</accession>
<gene>
    <name evidence="1" type="ORF">ARHIZOSPH14_24220</name>
</gene>
<organism evidence="1 2">
    <name type="scientific">Agromyces rhizosphaerae</name>
    <dbReference type="NCBI Taxonomy" id="88374"/>
    <lineage>
        <taxon>Bacteria</taxon>
        <taxon>Bacillati</taxon>
        <taxon>Actinomycetota</taxon>
        <taxon>Actinomycetes</taxon>
        <taxon>Micrococcales</taxon>
        <taxon>Microbacteriaceae</taxon>
        <taxon>Agromyces</taxon>
    </lineage>
</organism>